<dbReference type="EMBL" id="QCYY01002384">
    <property type="protein sequence ID" value="ROT70784.1"/>
    <property type="molecule type" value="Genomic_DNA"/>
</dbReference>
<feature type="compositionally biased region" description="Basic and acidic residues" evidence="1">
    <location>
        <begin position="164"/>
        <end position="175"/>
    </location>
</feature>
<feature type="compositionally biased region" description="Basic residues" evidence="1">
    <location>
        <begin position="7"/>
        <end position="17"/>
    </location>
</feature>
<proteinExistence type="predicted"/>
<reference evidence="2 3" key="2">
    <citation type="submission" date="2019-01" db="EMBL/GenBank/DDBJ databases">
        <title>The decoding of complex shrimp genome reveals the adaptation for benthos swimmer, frequently molting mechanism and breeding impact on genome.</title>
        <authorList>
            <person name="Sun Y."/>
            <person name="Gao Y."/>
            <person name="Yu Y."/>
        </authorList>
    </citation>
    <scope>NUCLEOTIDE SEQUENCE [LARGE SCALE GENOMIC DNA]</scope>
    <source>
        <tissue evidence="2">Muscle</tissue>
    </source>
</reference>
<gene>
    <name evidence="2" type="ORF">C7M84_010914</name>
</gene>
<organism evidence="2 3">
    <name type="scientific">Penaeus vannamei</name>
    <name type="common">Whiteleg shrimp</name>
    <name type="synonym">Litopenaeus vannamei</name>
    <dbReference type="NCBI Taxonomy" id="6689"/>
    <lineage>
        <taxon>Eukaryota</taxon>
        <taxon>Metazoa</taxon>
        <taxon>Ecdysozoa</taxon>
        <taxon>Arthropoda</taxon>
        <taxon>Crustacea</taxon>
        <taxon>Multicrustacea</taxon>
        <taxon>Malacostraca</taxon>
        <taxon>Eumalacostraca</taxon>
        <taxon>Eucarida</taxon>
        <taxon>Decapoda</taxon>
        <taxon>Dendrobranchiata</taxon>
        <taxon>Penaeoidea</taxon>
        <taxon>Penaeidae</taxon>
        <taxon>Penaeus</taxon>
    </lineage>
</organism>
<evidence type="ECO:0000313" key="3">
    <source>
        <dbReference type="Proteomes" id="UP000283509"/>
    </source>
</evidence>
<sequence length="655" mass="69210">MDSAAHRGGRRQRRRTRTTAAASSLPGASPSLYRHRGGAAKAVGHRLLFNLPHPWAPQEEGRGIAGGFFLSRRKGVHTRDLTPRYRRNVAEGRRTAGGSAVARGRRKRGAALGNHSERQERGGRLCEGQDHSRHWRGGRGTGYPGGPRSASWREPATFAVPGSGEREIRGRDRRPSLPRAQDGAQTPKRHHTTPDVRTGRKEQSSKGQKGKQQGERRNGEGGKRCGHGLSARSLSQHERKQGPLLRHAQGEDALRTPHPRPGGGERAARWRARAAGMSRPRLAAADARRHPNEGGPPCSCRRGPTQPTRPRGRGRSAPGAREGSPSDGPGSQASPKACPAFGTGAGEAGACSRRRGGTPAPTAAASTPGREGAGGRRAQAARPGGEAQPAGCPPHRRARPPTAPTASSPPARSCRRWSPIVVGRALSPHDRGQGPLGPGGQGRQPLRRPRQPGSPPPKPAPLSRTGAGEAGASSRRRGARPRPPPPPPPRPRGRRGQESPSRPTGGRGPTSRGTPHRPCKAPARPRRRTRRGARRPPAAAEAVPCRCRRRPSATHDRAQGPPSPVRPAGATPRRGAAGPRPNHAAALGPRGRQGPMGEARANPCGGTGERTMWETRGRRHTAGQGRCSAPAARAPIPARQPAPPPANPAPNRLSL</sequence>
<feature type="compositionally biased region" description="Basic and acidic residues" evidence="1">
    <location>
        <begin position="212"/>
        <end position="223"/>
    </location>
</feature>
<reference evidence="2 3" key="1">
    <citation type="submission" date="2018-04" db="EMBL/GenBank/DDBJ databases">
        <authorList>
            <person name="Zhang X."/>
            <person name="Yuan J."/>
            <person name="Li F."/>
            <person name="Xiang J."/>
        </authorList>
    </citation>
    <scope>NUCLEOTIDE SEQUENCE [LARGE SCALE GENOMIC DNA]</scope>
    <source>
        <tissue evidence="2">Muscle</tissue>
    </source>
</reference>
<feature type="compositionally biased region" description="Low complexity" evidence="1">
    <location>
        <begin position="18"/>
        <end position="32"/>
    </location>
</feature>
<feature type="compositionally biased region" description="Basic and acidic residues" evidence="1">
    <location>
        <begin position="115"/>
        <end position="132"/>
    </location>
</feature>
<feature type="compositionally biased region" description="Low complexity" evidence="1">
    <location>
        <begin position="566"/>
        <end position="586"/>
    </location>
</feature>
<feature type="compositionally biased region" description="Low complexity" evidence="1">
    <location>
        <begin position="404"/>
        <end position="419"/>
    </location>
</feature>
<protein>
    <submittedName>
        <fullName evidence="2">Uncharacterized protein</fullName>
    </submittedName>
</protein>
<evidence type="ECO:0000313" key="2">
    <source>
        <dbReference type="EMBL" id="ROT70784.1"/>
    </source>
</evidence>
<keyword evidence="3" id="KW-1185">Reference proteome</keyword>
<comment type="caution">
    <text evidence="2">The sequence shown here is derived from an EMBL/GenBank/DDBJ whole genome shotgun (WGS) entry which is preliminary data.</text>
</comment>
<feature type="compositionally biased region" description="Low complexity" evidence="1">
    <location>
        <begin position="301"/>
        <end position="323"/>
    </location>
</feature>
<evidence type="ECO:0000256" key="1">
    <source>
        <dbReference type="SAM" id="MobiDB-lite"/>
    </source>
</evidence>
<dbReference type="Proteomes" id="UP000283509">
    <property type="component" value="Unassembled WGS sequence"/>
</dbReference>
<feature type="compositionally biased region" description="Pro residues" evidence="1">
    <location>
        <begin position="638"/>
        <end position="648"/>
    </location>
</feature>
<feature type="compositionally biased region" description="Low complexity" evidence="1">
    <location>
        <begin position="357"/>
        <end position="390"/>
    </location>
</feature>
<name>A0A423T2S4_PENVA</name>
<feature type="compositionally biased region" description="Low complexity" evidence="1">
    <location>
        <begin position="498"/>
        <end position="513"/>
    </location>
</feature>
<accession>A0A423T2S4</accession>
<feature type="compositionally biased region" description="Low complexity" evidence="1">
    <location>
        <begin position="535"/>
        <end position="545"/>
    </location>
</feature>
<feature type="region of interest" description="Disordered" evidence="1">
    <location>
        <begin position="1"/>
        <end position="34"/>
    </location>
</feature>
<feature type="compositionally biased region" description="Pro residues" evidence="1">
    <location>
        <begin position="481"/>
        <end position="490"/>
    </location>
</feature>
<feature type="compositionally biased region" description="Basic residues" evidence="1">
    <location>
        <begin position="514"/>
        <end position="534"/>
    </location>
</feature>
<feature type="region of interest" description="Disordered" evidence="1">
    <location>
        <begin position="92"/>
        <end position="655"/>
    </location>
</feature>
<feature type="compositionally biased region" description="Basic and acidic residues" evidence="1">
    <location>
        <begin position="192"/>
        <end position="204"/>
    </location>
</feature>
<dbReference type="AlphaFoldDB" id="A0A423T2S4"/>
<feature type="compositionally biased region" description="Low complexity" evidence="1">
    <location>
        <begin position="461"/>
        <end position="473"/>
    </location>
</feature>